<dbReference type="SUPFAM" id="SSF51735">
    <property type="entry name" value="NAD(P)-binding Rossmann-fold domains"/>
    <property type="match status" value="1"/>
</dbReference>
<sequence>MSLASTASSPIGKFLPERILLTTPLSEPLAQPLRDHFAQAEVRFVPNAELTPEDFQWADTWVGFDLPTWLPTGEVAVKWFHSQSDGVDKSAPVLARLEGDFLLTHTIGDMPRRIGEFVLAYHLWLTRGGDLFRANEPTGTWDTDFFDNYVDPRKARVVVIGTGQVGRGVARILSDYGISCEGINTSGRAVSEFAACHSMADASASLAQADLVVSALPLTPATDRMVSTQIVSQLQGAVFMNVGRGPTVDAQAIRAGLEGGNLKKAVLDVHEVEPLPHSDWRWTDPRVFVTPHISGPVTQKDVYEAMCTSAKELGNGLLPSLRVDPKRGY</sequence>
<feature type="domain" description="D-isomer specific 2-hydroxyacid dehydrogenase NAD-binding" evidence="3">
    <location>
        <begin position="122"/>
        <end position="294"/>
    </location>
</feature>
<keyword evidence="1" id="KW-0560">Oxidoreductase</keyword>
<dbReference type="AlphaFoldDB" id="A0AB38XQC4"/>
<dbReference type="Proteomes" id="UP001211044">
    <property type="component" value="Chromosome"/>
</dbReference>
<protein>
    <submittedName>
        <fullName evidence="4">NAD(P)-dependent oxidoreductase</fullName>
    </submittedName>
</protein>
<dbReference type="GO" id="GO:0051287">
    <property type="term" value="F:NAD binding"/>
    <property type="evidence" value="ECO:0007669"/>
    <property type="project" value="InterPro"/>
</dbReference>
<evidence type="ECO:0000256" key="1">
    <source>
        <dbReference type="ARBA" id="ARBA00023002"/>
    </source>
</evidence>
<evidence type="ECO:0000256" key="2">
    <source>
        <dbReference type="ARBA" id="ARBA00023027"/>
    </source>
</evidence>
<gene>
    <name evidence="4" type="ORF">PIG85_02565</name>
</gene>
<evidence type="ECO:0000313" key="4">
    <source>
        <dbReference type="EMBL" id="WCE46545.1"/>
    </source>
</evidence>
<dbReference type="EMBL" id="CP116394">
    <property type="protein sequence ID" value="WCE46545.1"/>
    <property type="molecule type" value="Genomic_DNA"/>
</dbReference>
<accession>A0AB38XQC4</accession>
<dbReference type="PANTHER" id="PTHR43333">
    <property type="entry name" value="2-HACID_DH_C DOMAIN-CONTAINING PROTEIN"/>
    <property type="match status" value="1"/>
</dbReference>
<dbReference type="InterPro" id="IPR006140">
    <property type="entry name" value="D-isomer_DH_NAD-bd"/>
</dbReference>
<dbReference type="InterPro" id="IPR036291">
    <property type="entry name" value="NAD(P)-bd_dom_sf"/>
</dbReference>
<dbReference type="Pfam" id="PF02826">
    <property type="entry name" value="2-Hacid_dh_C"/>
    <property type="match status" value="1"/>
</dbReference>
<keyword evidence="2" id="KW-0520">NAD</keyword>
<evidence type="ECO:0000313" key="5">
    <source>
        <dbReference type="Proteomes" id="UP001211044"/>
    </source>
</evidence>
<proteinExistence type="predicted"/>
<dbReference type="KEGG" id="wne:PIG85_02565"/>
<dbReference type="PANTHER" id="PTHR43333:SF1">
    <property type="entry name" value="D-ISOMER SPECIFIC 2-HYDROXYACID DEHYDROGENASE NAD-BINDING DOMAIN-CONTAINING PROTEIN"/>
    <property type="match status" value="1"/>
</dbReference>
<dbReference type="GO" id="GO:0016491">
    <property type="term" value="F:oxidoreductase activity"/>
    <property type="evidence" value="ECO:0007669"/>
    <property type="project" value="UniProtKB-KW"/>
</dbReference>
<dbReference type="Gene3D" id="3.40.50.720">
    <property type="entry name" value="NAD(P)-binding Rossmann-like Domain"/>
    <property type="match status" value="2"/>
</dbReference>
<reference evidence="4" key="1">
    <citation type="submission" date="2023-01" db="EMBL/GenBank/DDBJ databases">
        <title>Comparative Genomic Analysis of the Clinically-Derived Winkia Strain NY0527 Provides Evidence into the Taxonomic Reassignment of Winkia neuii and Characterizes Their Virulence Traits.</title>
        <authorList>
            <person name="Cai X."/>
            <person name="Peng Y."/>
            <person name="Li M."/>
            <person name="Qiu Y."/>
            <person name="Wang Y."/>
            <person name="Xu L."/>
            <person name="Hou Q."/>
        </authorList>
    </citation>
    <scope>NUCLEOTIDE SEQUENCE</scope>
    <source>
        <strain evidence="4">NY0527</strain>
    </source>
</reference>
<name>A0AB38XQC4_9ACTO</name>
<dbReference type="RefSeq" id="WP_004805593.1">
    <property type="nucleotide sequence ID" value="NZ_CP116394.1"/>
</dbReference>
<evidence type="ECO:0000259" key="3">
    <source>
        <dbReference type="Pfam" id="PF02826"/>
    </source>
</evidence>
<organism evidence="4 5">
    <name type="scientific">Winkia neuii subsp. anitrata</name>
    <dbReference type="NCBI Taxonomy" id="29318"/>
    <lineage>
        <taxon>Bacteria</taxon>
        <taxon>Bacillati</taxon>
        <taxon>Actinomycetota</taxon>
        <taxon>Actinomycetes</taxon>
        <taxon>Actinomycetales</taxon>
        <taxon>Actinomycetaceae</taxon>
        <taxon>Winkia</taxon>
    </lineage>
</organism>